<name>A0A0W1APF5_9BACL</name>
<dbReference type="AlphaFoldDB" id="A0A0W1APF5"/>
<evidence type="ECO:0000313" key="2">
    <source>
        <dbReference type="Proteomes" id="UP000054709"/>
    </source>
</evidence>
<organism evidence="1 2">
    <name type="scientific">Paenibacillus etheri</name>
    <dbReference type="NCBI Taxonomy" id="1306852"/>
    <lineage>
        <taxon>Bacteria</taxon>
        <taxon>Bacillati</taxon>
        <taxon>Bacillota</taxon>
        <taxon>Bacilli</taxon>
        <taxon>Bacillales</taxon>
        <taxon>Paenibacillaceae</taxon>
        <taxon>Paenibacillus</taxon>
    </lineage>
</organism>
<keyword evidence="2" id="KW-1185">Reference proteome</keyword>
<dbReference type="PROSITE" id="PS51257">
    <property type="entry name" value="PROKAR_LIPOPROTEIN"/>
    <property type="match status" value="1"/>
</dbReference>
<sequence>MTEKKWLLLFILFIVFLTGCERNSSDVINDTNVADDEEYNLMITNNSPLNLKSVVVTVEEGDDTLIESLIDSNITFGKVAKFRVKNGKCLFKITLNPKGNYSVSKEFSEVFNKGEIVEYQIQIENNEISIERVEVSSNTSI</sequence>
<dbReference type="EMBL" id="LCZJ02000098">
    <property type="protein sequence ID" value="KTD83212.1"/>
    <property type="molecule type" value="Genomic_DNA"/>
</dbReference>
<comment type="caution">
    <text evidence="1">The sequence shown here is derived from an EMBL/GenBank/DDBJ whole genome shotgun (WGS) entry which is preliminary data.</text>
</comment>
<proteinExistence type="predicted"/>
<dbReference type="RefSeq" id="WP_060627005.1">
    <property type="nucleotide sequence ID" value="NZ_LCZJ02000098.1"/>
</dbReference>
<evidence type="ECO:0000313" key="1">
    <source>
        <dbReference type="EMBL" id="KTD83212.1"/>
    </source>
</evidence>
<gene>
    <name evidence="1" type="ORF">UQ64_03540</name>
</gene>
<accession>A0A0W1APF5</accession>
<reference evidence="1 2" key="1">
    <citation type="journal article" date="2015" name="Int. Biodeterior. Biodegradation">
        <title>Physiological and genetic screening methods for the isolation of methyl tert-butyl ether-degrading bacteria for bioremediation purposes.</title>
        <authorList>
            <person name="Guisado I.M."/>
            <person name="Purswani J."/>
            <person name="Gonzalez Lopez J."/>
            <person name="Pozo C."/>
        </authorList>
    </citation>
    <scope>NUCLEOTIDE SEQUENCE [LARGE SCALE GENOMIC DNA]</scope>
    <source>
        <strain evidence="1 2">SH7</strain>
    </source>
</reference>
<protein>
    <submittedName>
        <fullName evidence="1">Uncharacterized protein</fullName>
    </submittedName>
</protein>
<dbReference type="OrthoDB" id="2625039at2"/>
<dbReference type="Proteomes" id="UP000054709">
    <property type="component" value="Unassembled WGS sequence"/>
</dbReference>